<keyword evidence="7" id="KW-0418">Kinase</keyword>
<keyword evidence="5 15" id="KW-0732">Signal</keyword>
<organism evidence="17">
    <name type="scientific">Oryza punctata</name>
    <name type="common">Red rice</name>
    <dbReference type="NCBI Taxonomy" id="4537"/>
    <lineage>
        <taxon>Eukaryota</taxon>
        <taxon>Viridiplantae</taxon>
        <taxon>Streptophyta</taxon>
        <taxon>Embryophyta</taxon>
        <taxon>Tracheophyta</taxon>
        <taxon>Spermatophyta</taxon>
        <taxon>Magnoliopsida</taxon>
        <taxon>Liliopsida</taxon>
        <taxon>Poales</taxon>
        <taxon>Poaceae</taxon>
        <taxon>BOP clade</taxon>
        <taxon>Oryzoideae</taxon>
        <taxon>Oryzeae</taxon>
        <taxon>Oryzinae</taxon>
        <taxon>Oryza</taxon>
    </lineage>
</organism>
<dbReference type="Gene3D" id="3.30.200.20">
    <property type="entry name" value="Phosphorylase Kinase, domain 1"/>
    <property type="match status" value="2"/>
</dbReference>
<evidence type="ECO:0000256" key="5">
    <source>
        <dbReference type="ARBA" id="ARBA00022729"/>
    </source>
</evidence>
<keyword evidence="3" id="KW-0808">Transferase</keyword>
<dbReference type="InterPro" id="IPR008271">
    <property type="entry name" value="Ser/Thr_kinase_AS"/>
</dbReference>
<accession>A0A0E0JDT7</accession>
<dbReference type="GO" id="GO:0005524">
    <property type="term" value="F:ATP binding"/>
    <property type="evidence" value="ECO:0007669"/>
    <property type="project" value="UniProtKB-UniRule"/>
</dbReference>
<evidence type="ECO:0000256" key="11">
    <source>
        <dbReference type="ARBA" id="ARBA00023180"/>
    </source>
</evidence>
<dbReference type="EnsemblPlants" id="OPUNC01G02110.1">
    <property type="protein sequence ID" value="OPUNC01G02110.1"/>
    <property type="gene ID" value="OPUNC01G02110"/>
</dbReference>
<dbReference type="Gramene" id="OPUNC01G02110.1">
    <property type="protein sequence ID" value="OPUNC01G02110.1"/>
    <property type="gene ID" value="OPUNC01G02110"/>
</dbReference>
<proteinExistence type="predicted"/>
<dbReference type="Pfam" id="PF07714">
    <property type="entry name" value="PK_Tyr_Ser-Thr"/>
    <property type="match status" value="1"/>
</dbReference>
<evidence type="ECO:0000256" key="2">
    <source>
        <dbReference type="ARBA" id="ARBA00022527"/>
    </source>
</evidence>
<evidence type="ECO:0000256" key="6">
    <source>
        <dbReference type="ARBA" id="ARBA00022741"/>
    </source>
</evidence>
<keyword evidence="11" id="KW-0325">Glycoprotein</keyword>
<evidence type="ECO:0000256" key="7">
    <source>
        <dbReference type="ARBA" id="ARBA00022777"/>
    </source>
</evidence>
<dbReference type="InterPro" id="IPR032872">
    <property type="entry name" value="WAK_assoc_C"/>
</dbReference>
<feature type="compositionally biased region" description="Low complexity" evidence="13">
    <location>
        <begin position="1245"/>
        <end position="1263"/>
    </location>
</feature>
<dbReference type="PROSITE" id="PS00107">
    <property type="entry name" value="PROTEIN_KINASE_ATP"/>
    <property type="match status" value="2"/>
</dbReference>
<sequence length="1278" mass="139529">MHPFPAPATAMICLAMLLLTLPVASSTVDTINATTTSPFCEPARCGNLTIGYPFWLSGKHPPECGYRAFQVTCDHRNASLKNGFWTYQIQHIFYNNSSFMVTNVQLSHGSCESESRFNASSDLGLTPFNISTKNQELFFLYNCNQSRRQLPPSWAALNCPGNELSNSYAWLVRRYKPDDGLRQLPGNCTVSMMPVFGYQGATAKDYERLIKGGFLLEYTAGPGDCEDCSRSGGWCRVNATFGNLECQCSNGVSPGMICGKLVYKLPLLAKIEPLRSKKTGRRIILVVLTAAAAGLLLPCIYVLTWHRKGKKLRYLLCTKTSSTSERNIEALIVSYGSIAPTRYKYSEVTKITSFLNYKLGEGGYGVVFKGKLQDGRLVAVKFLHDSEGNGEEFVNEVMSIGRTSHINIVSLFGFCLEGTKRALVYEYMPNGSLDNYIYSENPKDILGWEKLYGIAIGIARGLEYLHHSCNTRIIHFDIKPQNILLDQDFCPKIADFGLAKLCRTKESKLSMTGARGTIGFIAPEVIYRSFGIVSTKSDVYSYGMMLLEMVGGRKNAKSMVENSSAKYFPDWIYDHFALDDGLQACQVTSEVEKIAKKMTLIGLWCVQVLPMHRPTITQVLDMFERSLDELEMPPKQNFSELLRCGNVTIAYPFWLPDSSPSSSSSAPCGPAAFQVNCNNGSRASLARSFRSGYKILGVSYANRTVVVANDNVQTDASGCPVPKIDVSASLSLAPFTASPANSQLVFLFNCTSSSRPPPAGFVNVTCPGAQAVVRLDTRYNNTAARTVAGGCDYAAVPVVGVPGASPTDYPQLLRGGYMLEWRAPAGDCMACNASGGQCGYDADTEAFACICSDGSSRPGGCDAKKSGNKVIVIVSLSICATGLVLLACIAVVYKCRRRMQNRFSFLNAMDSGSRTDTAKVEKLLQKYGSLAPRRFRYSELKKITKSFSQRLGEGGYGTVFSGALTDGRAVAVKFLHHSKPNGEEFLNEVISIGRTSHVNIVSLLGFCLEGSKRALVYEYMPNGSLDKYIYSTSTAAVEAEATASPDRDVLEWKVLQEIAVGVARGLEYLHDGCNTRIIHFDIKPHNVLLDEEFRPKIADFGMAKLCNPKESILSMADTRGTIGFIAPEVFSRGFGDISTKSDVYSYGMLLLEMVGGGSNVKAYAEKGASGTFFPLWVYDHLLEDGGVLQSVAAAAASGGEEIARKMALIGLWCIQTVPANRPSMGKVLEMLERSVHELAMPPRPYHSNSSSPSRPSSYPSSASDFTQRSRLSTPGSTA</sequence>
<dbReference type="GO" id="GO:0004674">
    <property type="term" value="F:protein serine/threonine kinase activity"/>
    <property type="evidence" value="ECO:0007669"/>
    <property type="project" value="UniProtKB-KW"/>
</dbReference>
<evidence type="ECO:0000313" key="18">
    <source>
        <dbReference type="Proteomes" id="UP000026962"/>
    </source>
</evidence>
<keyword evidence="6 12" id="KW-0547">Nucleotide-binding</keyword>
<dbReference type="InterPro" id="IPR045874">
    <property type="entry name" value="LRK10/LRL21-25-like"/>
</dbReference>
<evidence type="ECO:0000259" key="16">
    <source>
        <dbReference type="PROSITE" id="PS50011"/>
    </source>
</evidence>
<dbReference type="CDD" id="cd14066">
    <property type="entry name" value="STKc_IRAK"/>
    <property type="match status" value="1"/>
</dbReference>
<dbReference type="Pfam" id="PF14380">
    <property type="entry name" value="WAK_assoc"/>
    <property type="match status" value="2"/>
</dbReference>
<dbReference type="InterPro" id="IPR001245">
    <property type="entry name" value="Ser-Thr/Tyr_kinase_cat_dom"/>
</dbReference>
<evidence type="ECO:0000313" key="17">
    <source>
        <dbReference type="EnsemblPlants" id="OPUNC01G02110.1"/>
    </source>
</evidence>
<feature type="binding site" evidence="12">
    <location>
        <position position="381"/>
    </location>
    <ligand>
        <name>ATP</name>
        <dbReference type="ChEBI" id="CHEBI:30616"/>
    </ligand>
</feature>
<keyword evidence="10 14" id="KW-0472">Membrane</keyword>
<dbReference type="AlphaFoldDB" id="A0A0E0JDT7"/>
<dbReference type="OMA" id="TEENEIC"/>
<feature type="domain" description="Protein kinase" evidence="16">
    <location>
        <begin position="353"/>
        <end position="627"/>
    </location>
</feature>
<keyword evidence="8 12" id="KW-0067">ATP-binding</keyword>
<dbReference type="Pfam" id="PF00069">
    <property type="entry name" value="Pkinase"/>
    <property type="match status" value="1"/>
</dbReference>
<evidence type="ECO:0000256" key="13">
    <source>
        <dbReference type="SAM" id="MobiDB-lite"/>
    </source>
</evidence>
<feature type="signal peptide" evidence="15">
    <location>
        <begin position="1"/>
        <end position="26"/>
    </location>
</feature>
<dbReference type="SMART" id="SM00220">
    <property type="entry name" value="S_TKc"/>
    <property type="match status" value="2"/>
</dbReference>
<feature type="compositionally biased region" description="Polar residues" evidence="13">
    <location>
        <begin position="1264"/>
        <end position="1278"/>
    </location>
</feature>
<protein>
    <recommendedName>
        <fullName evidence="16">Protein kinase domain-containing protein</fullName>
    </recommendedName>
</protein>
<feature type="transmembrane region" description="Helical" evidence="14">
    <location>
        <begin position="870"/>
        <end position="893"/>
    </location>
</feature>
<dbReference type="STRING" id="4537.A0A0E0JDT7"/>
<dbReference type="Proteomes" id="UP000026962">
    <property type="component" value="Chromosome 1"/>
</dbReference>
<dbReference type="Gene3D" id="1.10.510.10">
    <property type="entry name" value="Transferase(Phosphotransferase) domain 1"/>
    <property type="match status" value="2"/>
</dbReference>
<evidence type="ECO:0000256" key="10">
    <source>
        <dbReference type="ARBA" id="ARBA00023136"/>
    </source>
</evidence>
<evidence type="ECO:0000256" key="1">
    <source>
        <dbReference type="ARBA" id="ARBA00004479"/>
    </source>
</evidence>
<evidence type="ECO:0000256" key="15">
    <source>
        <dbReference type="SAM" id="SignalP"/>
    </source>
</evidence>
<keyword evidence="4 14" id="KW-0812">Transmembrane</keyword>
<evidence type="ECO:0000256" key="4">
    <source>
        <dbReference type="ARBA" id="ARBA00022692"/>
    </source>
</evidence>
<keyword evidence="9 14" id="KW-1133">Transmembrane helix</keyword>
<name>A0A0E0JDT7_ORYPU</name>
<dbReference type="PROSITE" id="PS00108">
    <property type="entry name" value="PROTEIN_KINASE_ST"/>
    <property type="match status" value="2"/>
</dbReference>
<dbReference type="GO" id="GO:0030247">
    <property type="term" value="F:polysaccharide binding"/>
    <property type="evidence" value="ECO:0007669"/>
    <property type="project" value="InterPro"/>
</dbReference>
<evidence type="ECO:0000256" key="3">
    <source>
        <dbReference type="ARBA" id="ARBA00022679"/>
    </source>
</evidence>
<dbReference type="Pfam" id="PF13947">
    <property type="entry name" value="GUB_WAK_bind"/>
    <property type="match status" value="2"/>
</dbReference>
<dbReference type="PROSITE" id="PS50011">
    <property type="entry name" value="PROTEIN_KINASE_DOM"/>
    <property type="match status" value="2"/>
</dbReference>
<dbReference type="InterPro" id="IPR011009">
    <property type="entry name" value="Kinase-like_dom_sf"/>
</dbReference>
<feature type="chain" id="PRO_5002363827" description="Protein kinase domain-containing protein" evidence="15">
    <location>
        <begin position="27"/>
        <end position="1278"/>
    </location>
</feature>
<evidence type="ECO:0000256" key="12">
    <source>
        <dbReference type="PROSITE-ProRule" id="PRU10141"/>
    </source>
</evidence>
<evidence type="ECO:0000256" key="8">
    <source>
        <dbReference type="ARBA" id="ARBA00022840"/>
    </source>
</evidence>
<dbReference type="PANTHER" id="PTHR27009">
    <property type="entry name" value="RUST RESISTANCE KINASE LR10-RELATED"/>
    <property type="match status" value="1"/>
</dbReference>
<dbReference type="FunFam" id="3.30.200.20:FF:000178">
    <property type="entry name" value="serine/threonine-protein kinase PBS1-like"/>
    <property type="match status" value="2"/>
</dbReference>
<feature type="transmembrane region" description="Helical" evidence="14">
    <location>
        <begin position="283"/>
        <end position="303"/>
    </location>
</feature>
<feature type="domain" description="Protein kinase" evidence="16">
    <location>
        <begin position="945"/>
        <end position="1239"/>
    </location>
</feature>
<dbReference type="SUPFAM" id="SSF56112">
    <property type="entry name" value="Protein kinase-like (PK-like)"/>
    <property type="match status" value="2"/>
</dbReference>
<dbReference type="InterPro" id="IPR017441">
    <property type="entry name" value="Protein_kinase_ATP_BS"/>
</dbReference>
<reference evidence="17" key="2">
    <citation type="submission" date="2018-05" db="EMBL/GenBank/DDBJ databases">
        <title>OpunRS2 (Oryza punctata Reference Sequence Version 2).</title>
        <authorList>
            <person name="Zhang J."/>
            <person name="Kudrna D."/>
            <person name="Lee S."/>
            <person name="Talag J."/>
            <person name="Welchert J."/>
            <person name="Wing R.A."/>
        </authorList>
    </citation>
    <scope>NUCLEOTIDE SEQUENCE [LARGE SCALE GENOMIC DNA]</scope>
</reference>
<evidence type="ECO:0000256" key="14">
    <source>
        <dbReference type="SAM" id="Phobius"/>
    </source>
</evidence>
<feature type="region of interest" description="Disordered" evidence="13">
    <location>
        <begin position="1240"/>
        <end position="1278"/>
    </location>
</feature>
<keyword evidence="18" id="KW-1185">Reference proteome</keyword>
<evidence type="ECO:0000256" key="9">
    <source>
        <dbReference type="ARBA" id="ARBA00022989"/>
    </source>
</evidence>
<dbReference type="InterPro" id="IPR025287">
    <property type="entry name" value="WAK_GUB"/>
</dbReference>
<keyword evidence="2" id="KW-0723">Serine/threonine-protein kinase</keyword>
<feature type="binding site" evidence="12">
    <location>
        <position position="973"/>
    </location>
    <ligand>
        <name>ATP</name>
        <dbReference type="ChEBI" id="CHEBI:30616"/>
    </ligand>
</feature>
<reference evidence="17" key="1">
    <citation type="submission" date="2015-04" db="UniProtKB">
        <authorList>
            <consortium name="EnsemblPlants"/>
        </authorList>
    </citation>
    <scope>IDENTIFICATION</scope>
</reference>
<comment type="subcellular location">
    <subcellularLocation>
        <location evidence="1">Membrane</location>
        <topology evidence="1">Single-pass type I membrane protein</topology>
    </subcellularLocation>
</comment>
<dbReference type="GO" id="GO:0016020">
    <property type="term" value="C:membrane"/>
    <property type="evidence" value="ECO:0007669"/>
    <property type="project" value="UniProtKB-SubCell"/>
</dbReference>
<dbReference type="FunFam" id="1.10.510.10:FF:000590">
    <property type="entry name" value="PR5-like receptor kinase"/>
    <property type="match status" value="2"/>
</dbReference>
<dbReference type="InterPro" id="IPR000719">
    <property type="entry name" value="Prot_kinase_dom"/>
</dbReference>
<dbReference type="eggNOG" id="KOG1187">
    <property type="taxonomic scope" value="Eukaryota"/>
</dbReference>